<keyword evidence="8 9" id="KW-0143">Chaperone</keyword>
<comment type="similarity">
    <text evidence="1">Belongs to the anaerobic coproporphyrinogen-III oxidase family. HemW subfamily.</text>
</comment>
<dbReference type="SFLD" id="SFLDS00029">
    <property type="entry name" value="Radical_SAM"/>
    <property type="match status" value="1"/>
</dbReference>
<name>A0A9D2NVB7_9FIRM</name>
<evidence type="ECO:0000256" key="10">
    <source>
        <dbReference type="SAM" id="MobiDB-lite"/>
    </source>
</evidence>
<comment type="function">
    <text evidence="9">Probably acts as a heme chaperone, transferring heme to an unknown acceptor. Binds one molecule of heme per monomer, possibly covalently. Binds 1 [4Fe-4S] cluster. The cluster is coordinated with 3 cysteines and an exchangeable S-adenosyl-L-methionine.</text>
</comment>
<evidence type="ECO:0000256" key="6">
    <source>
        <dbReference type="ARBA" id="ARBA00023004"/>
    </source>
</evidence>
<dbReference type="SFLD" id="SFLDF00562">
    <property type="entry name" value="HemN-like__clustered_with_heat"/>
    <property type="match status" value="1"/>
</dbReference>
<feature type="domain" description="Radical SAM core" evidence="11">
    <location>
        <begin position="1"/>
        <end position="251"/>
    </location>
</feature>
<dbReference type="SFLD" id="SFLDF00288">
    <property type="entry name" value="HemN-like__clustered_with_nucl"/>
    <property type="match status" value="1"/>
</dbReference>
<dbReference type="PROSITE" id="PS51918">
    <property type="entry name" value="RADICAL_SAM"/>
    <property type="match status" value="1"/>
</dbReference>
<keyword evidence="7 9" id="KW-0411">Iron-sulfur</keyword>
<dbReference type="NCBIfam" id="TIGR00539">
    <property type="entry name" value="hemN_rel"/>
    <property type="match status" value="1"/>
</dbReference>
<evidence type="ECO:0000256" key="4">
    <source>
        <dbReference type="ARBA" id="ARBA00022691"/>
    </source>
</evidence>
<dbReference type="SMART" id="SM00729">
    <property type="entry name" value="Elp3"/>
    <property type="match status" value="1"/>
</dbReference>
<comment type="subcellular location">
    <subcellularLocation>
        <location evidence="9">Cytoplasm</location>
    </subcellularLocation>
</comment>
<keyword evidence="6 9" id="KW-0408">Iron</keyword>
<dbReference type="SFLD" id="SFLDG01082">
    <property type="entry name" value="B12-binding_domain_containing"/>
    <property type="match status" value="1"/>
</dbReference>
<dbReference type="PANTHER" id="PTHR13932:SF5">
    <property type="entry name" value="RADICAL S-ADENOSYL METHIONINE DOMAIN-CONTAINING PROTEIN 1, MITOCHONDRIAL"/>
    <property type="match status" value="1"/>
</dbReference>
<evidence type="ECO:0000256" key="2">
    <source>
        <dbReference type="ARBA" id="ARBA00017228"/>
    </source>
</evidence>
<dbReference type="CDD" id="cd01335">
    <property type="entry name" value="Radical_SAM"/>
    <property type="match status" value="1"/>
</dbReference>
<dbReference type="Proteomes" id="UP000823894">
    <property type="component" value="Unassembled WGS sequence"/>
</dbReference>
<gene>
    <name evidence="12" type="primary">hemW</name>
    <name evidence="12" type="ORF">H9757_00400</name>
</gene>
<dbReference type="InterPro" id="IPR007197">
    <property type="entry name" value="rSAM"/>
</dbReference>
<dbReference type="SUPFAM" id="SSF102114">
    <property type="entry name" value="Radical SAM enzymes"/>
    <property type="match status" value="1"/>
</dbReference>
<dbReference type="InterPro" id="IPR010723">
    <property type="entry name" value="HemN_C"/>
</dbReference>
<dbReference type="GO" id="GO:0005737">
    <property type="term" value="C:cytoplasm"/>
    <property type="evidence" value="ECO:0007669"/>
    <property type="project" value="UniProtKB-SubCell"/>
</dbReference>
<accession>A0A9D2NVB7</accession>
<evidence type="ECO:0000256" key="5">
    <source>
        <dbReference type="ARBA" id="ARBA00022723"/>
    </source>
</evidence>
<evidence type="ECO:0000256" key="1">
    <source>
        <dbReference type="ARBA" id="ARBA00006100"/>
    </source>
</evidence>
<keyword evidence="9" id="KW-0963">Cytoplasm</keyword>
<dbReference type="InterPro" id="IPR004559">
    <property type="entry name" value="HemW-like"/>
</dbReference>
<dbReference type="GO" id="GO:0051539">
    <property type="term" value="F:4 iron, 4 sulfur cluster binding"/>
    <property type="evidence" value="ECO:0007669"/>
    <property type="project" value="UniProtKB-UniRule"/>
</dbReference>
<dbReference type="GO" id="GO:0006779">
    <property type="term" value="P:porphyrin-containing compound biosynthetic process"/>
    <property type="evidence" value="ECO:0007669"/>
    <property type="project" value="InterPro"/>
</dbReference>
<evidence type="ECO:0000256" key="8">
    <source>
        <dbReference type="ARBA" id="ARBA00023186"/>
    </source>
</evidence>
<evidence type="ECO:0000256" key="7">
    <source>
        <dbReference type="ARBA" id="ARBA00023014"/>
    </source>
</evidence>
<dbReference type="InterPro" id="IPR013785">
    <property type="entry name" value="Aldolase_TIM"/>
</dbReference>
<dbReference type="SFLD" id="SFLDG01065">
    <property type="entry name" value="anaerobic_coproporphyrinogen-I"/>
    <property type="match status" value="1"/>
</dbReference>
<keyword evidence="3 9" id="KW-0349">Heme</keyword>
<dbReference type="PANTHER" id="PTHR13932">
    <property type="entry name" value="COPROPORPHYRINIGEN III OXIDASE"/>
    <property type="match status" value="1"/>
</dbReference>
<evidence type="ECO:0000259" key="11">
    <source>
        <dbReference type="PROSITE" id="PS51918"/>
    </source>
</evidence>
<evidence type="ECO:0000313" key="12">
    <source>
        <dbReference type="EMBL" id="HJC37518.1"/>
    </source>
</evidence>
<protein>
    <recommendedName>
        <fullName evidence="2 9">Heme chaperone HemW</fullName>
    </recommendedName>
</protein>
<dbReference type="InterPro" id="IPR034505">
    <property type="entry name" value="Coproporphyrinogen-III_oxidase"/>
</dbReference>
<feature type="region of interest" description="Disordered" evidence="10">
    <location>
        <begin position="309"/>
        <end position="329"/>
    </location>
</feature>
<evidence type="ECO:0000313" key="13">
    <source>
        <dbReference type="Proteomes" id="UP000823894"/>
    </source>
</evidence>
<reference evidence="12" key="2">
    <citation type="submission" date="2021-04" db="EMBL/GenBank/DDBJ databases">
        <authorList>
            <person name="Gilroy R."/>
        </authorList>
    </citation>
    <scope>NUCLEOTIDE SEQUENCE</scope>
    <source>
        <strain evidence="12">ChiGjej1B1-1692</strain>
    </source>
</reference>
<dbReference type="EMBL" id="DWWK01000006">
    <property type="protein sequence ID" value="HJC37518.1"/>
    <property type="molecule type" value="Genomic_DNA"/>
</dbReference>
<evidence type="ECO:0000256" key="3">
    <source>
        <dbReference type="ARBA" id="ARBA00022617"/>
    </source>
</evidence>
<reference evidence="12" key="1">
    <citation type="journal article" date="2021" name="PeerJ">
        <title>Extensive microbial diversity within the chicken gut microbiome revealed by metagenomics and culture.</title>
        <authorList>
            <person name="Gilroy R."/>
            <person name="Ravi A."/>
            <person name="Getino M."/>
            <person name="Pursley I."/>
            <person name="Horton D.L."/>
            <person name="Alikhan N.F."/>
            <person name="Baker D."/>
            <person name="Gharbi K."/>
            <person name="Hall N."/>
            <person name="Watson M."/>
            <person name="Adriaenssens E.M."/>
            <person name="Foster-Nyarko E."/>
            <person name="Jarju S."/>
            <person name="Secka A."/>
            <person name="Antonio M."/>
            <person name="Oren A."/>
            <person name="Chaudhuri R.R."/>
            <person name="La Ragione R."/>
            <person name="Hildebrand F."/>
            <person name="Pallen M.J."/>
        </authorList>
    </citation>
    <scope>NUCLEOTIDE SEQUENCE</scope>
    <source>
        <strain evidence="12">ChiGjej1B1-1692</strain>
    </source>
</reference>
<keyword evidence="5 9" id="KW-0479">Metal-binding</keyword>
<evidence type="ECO:0000256" key="9">
    <source>
        <dbReference type="RuleBase" id="RU364116"/>
    </source>
</evidence>
<dbReference type="AlphaFoldDB" id="A0A9D2NVB7"/>
<keyword evidence="4 9" id="KW-0949">S-adenosyl-L-methionine</keyword>
<dbReference type="Gene3D" id="3.20.20.70">
    <property type="entry name" value="Aldolase class I"/>
    <property type="match status" value="1"/>
</dbReference>
<dbReference type="GO" id="GO:0004109">
    <property type="term" value="F:coproporphyrinogen oxidase activity"/>
    <property type="evidence" value="ECO:0007669"/>
    <property type="project" value="InterPro"/>
</dbReference>
<dbReference type="GO" id="GO:0046872">
    <property type="term" value="F:metal ion binding"/>
    <property type="evidence" value="ECO:0007669"/>
    <property type="project" value="UniProtKB-UniRule"/>
</dbReference>
<dbReference type="Pfam" id="PF04055">
    <property type="entry name" value="Radical_SAM"/>
    <property type="match status" value="1"/>
</dbReference>
<keyword evidence="9" id="KW-0004">4Fe-4S</keyword>
<dbReference type="InterPro" id="IPR006638">
    <property type="entry name" value="Elp3/MiaA/NifB-like_rSAM"/>
</dbReference>
<comment type="caution">
    <text evidence="12">The sequence shown here is derived from an EMBL/GenBank/DDBJ whole genome shotgun (WGS) entry which is preliminary data.</text>
</comment>
<proteinExistence type="inferred from homology"/>
<organism evidence="12 13">
    <name type="scientific">Candidatus Mediterraneibacter faecigallinarum</name>
    <dbReference type="NCBI Taxonomy" id="2838669"/>
    <lineage>
        <taxon>Bacteria</taxon>
        <taxon>Bacillati</taxon>
        <taxon>Bacillota</taxon>
        <taxon>Clostridia</taxon>
        <taxon>Lachnospirales</taxon>
        <taxon>Lachnospiraceae</taxon>
        <taxon>Mediterraneibacter</taxon>
    </lineage>
</organism>
<sequence length="420" mass="47904">MTKKELELYVHIPFCVKKCAYCDFLSAPAGADERAAYVDTLIREIRSKKENFREYRVSTVFLGGGTPSILEGEDTARIFDALFDSFDISRDAEITKEVNPGTVTEAKAISWKKSGINRLSIGLQSADNRELEMLGRIHTFEDFLDTWETVRRAGFENVNIDLISAIPGQTVKSWVQTLRTAAELNPEHLSAYSLIIEEGTPFFDRYGEESSVQAGGKESMEEKEWLPLPDEDAEREIYRMTGRILKEYGYHRYEISNYAKEGCECRHNLGYWERKEYLGLGLGASSLVGERRFHNTADLDKYMRIFSGSGYEPSDMPPGTDSGSEESDKADLAGRAVEEIEIMTEQDQMEEFMFLGLRKTEGISCREFRENFGKTAEEVYGSQIRRFLSLDLMEKEGDRLRLTERGLDVSNAVFVEFMLK</sequence>
<dbReference type="Pfam" id="PF06969">
    <property type="entry name" value="HemN_C"/>
    <property type="match status" value="1"/>
</dbReference>
<dbReference type="InterPro" id="IPR058240">
    <property type="entry name" value="rSAM_sf"/>
</dbReference>